<dbReference type="UniPathway" id="UPA00539"/>
<dbReference type="eggNOG" id="COG1235">
    <property type="taxonomic scope" value="Bacteria"/>
</dbReference>
<evidence type="ECO:0000256" key="2">
    <source>
        <dbReference type="ARBA" id="ARBA00008481"/>
    </source>
</evidence>
<evidence type="ECO:0000313" key="8">
    <source>
        <dbReference type="EMBL" id="CAZ87235.1"/>
    </source>
</evidence>
<dbReference type="HOGENOM" id="CLU_061120_0_0_4"/>
<dbReference type="InterPro" id="IPR036866">
    <property type="entry name" value="RibonucZ/Hydroxyglut_hydro"/>
</dbReference>
<dbReference type="PANTHER" id="PTHR42663:SF7">
    <property type="entry name" value="COENZYME PQQ SYNTHESIS PROTEIN B"/>
    <property type="match status" value="1"/>
</dbReference>
<evidence type="ECO:0000256" key="1">
    <source>
        <dbReference type="ARBA" id="ARBA00004886"/>
    </source>
</evidence>
<comment type="function">
    <text evidence="6">May be involved in the transport of PQQ or its precursor to the periplasm.</text>
</comment>
<protein>
    <recommendedName>
        <fullName evidence="3 6">Coenzyme PQQ synthesis protein B</fullName>
    </recommendedName>
    <alternativeName>
        <fullName evidence="6">Pyrroloquinoline quinone biosynthesis protein B</fullName>
    </alternativeName>
</protein>
<evidence type="ECO:0000256" key="5">
    <source>
        <dbReference type="ARBA" id="ARBA00022905"/>
    </source>
</evidence>
<accession>D6CRJ4</accession>
<dbReference type="InterPro" id="IPR001279">
    <property type="entry name" value="Metallo-B-lactamas"/>
</dbReference>
<name>D6CRJ4_THIA3</name>
<dbReference type="OrthoDB" id="9778305at2"/>
<evidence type="ECO:0000313" key="10">
    <source>
        <dbReference type="EMBL" id="MBN8745760.1"/>
    </source>
</evidence>
<keyword evidence="5 6" id="KW-0884">PQQ biosynthesis</keyword>
<dbReference type="GO" id="GO:0018189">
    <property type="term" value="P:pyrroloquinoline quinone biosynthetic process"/>
    <property type="evidence" value="ECO:0007669"/>
    <property type="project" value="UniProtKB-UniRule"/>
</dbReference>
<dbReference type="Proteomes" id="UP000664800">
    <property type="component" value="Unassembled WGS sequence"/>
</dbReference>
<keyword evidence="12" id="KW-1185">Reference proteome</keyword>
<gene>
    <name evidence="6 8" type="primary">pqqB</name>
    <name evidence="8" type="ordered locus">THI_0492</name>
    <name evidence="10" type="ORF">J0I24_15925</name>
    <name evidence="9" type="ORF">THICB1_140023</name>
</gene>
<dbReference type="HAMAP" id="MF_00653">
    <property type="entry name" value="PQQ_syn_PqqB"/>
    <property type="match status" value="1"/>
</dbReference>
<dbReference type="InterPro" id="IPR011842">
    <property type="entry name" value="PQQ_synth_PqqB"/>
</dbReference>
<organism evidence="8 11">
    <name type="scientific">Thiomonas arsenitoxydans (strain DSM 22701 / CIP 110005 / 3As)</name>
    <dbReference type="NCBI Taxonomy" id="426114"/>
    <lineage>
        <taxon>Bacteria</taxon>
        <taxon>Pseudomonadati</taxon>
        <taxon>Pseudomonadota</taxon>
        <taxon>Betaproteobacteria</taxon>
        <taxon>Burkholderiales</taxon>
        <taxon>Thiomonas</taxon>
    </lineage>
</organism>
<dbReference type="EMBL" id="CTRI01000006">
    <property type="protein sequence ID" value="CQR30179.1"/>
    <property type="molecule type" value="Genomic_DNA"/>
</dbReference>
<keyword evidence="4 6" id="KW-0813">Transport</keyword>
<reference evidence="11" key="2">
    <citation type="journal article" date="2010" name="PLoS Genet.">
        <title>Structure, function, and evolution of the Thiomonas spp. genome.</title>
        <authorList>
            <person name="Arsene-Ploetze F."/>
            <person name="Koechler S."/>
            <person name="Marchal M."/>
            <person name="Coppee J.Y."/>
            <person name="Chandler M."/>
            <person name="Bonnefoy V."/>
            <person name="Brochier-Armanet C."/>
            <person name="Barakat M."/>
            <person name="Barbe V."/>
            <person name="Battaglia-Brunet F."/>
            <person name="Bruneel O."/>
            <person name="Bryan C.G."/>
            <person name="Cleiss-Arnold J."/>
            <person name="Cruveiller S."/>
            <person name="Erhardt M."/>
            <person name="Heinrich-Salmeron A."/>
            <person name="Hommais F."/>
            <person name="Joulian C."/>
            <person name="Krin E."/>
            <person name="Lieutaud A."/>
            <person name="Lievremont D."/>
            <person name="Michel C."/>
            <person name="Muller D."/>
            <person name="Ortet P."/>
            <person name="Proux C."/>
            <person name="Siguier P."/>
            <person name="Roche D."/>
            <person name="Rouy Z."/>
            <person name="Salvignol G."/>
            <person name="Slyemi D."/>
            <person name="Talla E."/>
            <person name="Weiss S."/>
            <person name="Weissenbach J."/>
            <person name="Medigue C."/>
            <person name="Bertin P.N."/>
        </authorList>
    </citation>
    <scope>NUCLEOTIDE SEQUENCE [LARGE SCALE GENOMIC DNA]</scope>
    <source>
        <strain evidence="11">DSM 22701 / CIP 110005 / 3As</strain>
    </source>
</reference>
<feature type="domain" description="Metallo-beta-lactamase" evidence="7">
    <location>
        <begin position="51"/>
        <end position="272"/>
    </location>
</feature>
<dbReference type="NCBIfam" id="TIGR02108">
    <property type="entry name" value="PQQ_syn_pqqB"/>
    <property type="match status" value="1"/>
</dbReference>
<dbReference type="EMBL" id="FP475956">
    <property type="protein sequence ID" value="CAZ87235.1"/>
    <property type="molecule type" value="Genomic_DNA"/>
</dbReference>
<sequence>MKIHVLGSAAGGGFPQWNCNCANCDGLRSGTIRASRRTQSSIALSADGGDWIVFNTSPDILQQIRAFPALQPGRRLRDTGIRAIVLIDAQIDHTTGLYMLRESSKPLDIWCTEQVRDDLRNGNPIFDILEHYCKVTWHVMPIDGSGFEIEGIGDLHFAAVPLRSKAPPYSPHRENPHPGDNVGITIRDRRTARTAFYAPGLADIEPHVWHAMRSADCVLVDGTFWTHDEMIRLGVGTKTAVEIGHLPQSGPGGMIEHLSRLPAQTRKLLIHINNTNPILDEDSLQRAELTARNIEVCHDGLDIQL</sequence>
<reference evidence="9 12" key="4">
    <citation type="submission" date="2015-03" db="EMBL/GenBank/DDBJ databases">
        <authorList>
            <person name="Regsiter A."/>
            <person name="william w."/>
        </authorList>
    </citation>
    <scope>NUCLEOTIDE SEQUENCE [LARGE SCALE GENOMIC DNA]</scope>
    <source>
        <strain evidence="9 12">CB1</strain>
    </source>
</reference>
<dbReference type="PANTHER" id="PTHR42663">
    <property type="entry name" value="HYDROLASE C777.06C-RELATED-RELATED"/>
    <property type="match status" value="1"/>
</dbReference>
<dbReference type="CDD" id="cd16274">
    <property type="entry name" value="PQQB-like_MBL-fold"/>
    <property type="match status" value="1"/>
</dbReference>
<reference evidence="8" key="3">
    <citation type="submission" date="2010-07" db="EMBL/GenBank/DDBJ databases">
        <authorList>
            <person name="Genoscope - CEA"/>
        </authorList>
    </citation>
    <scope>NUCLEOTIDE SEQUENCE</scope>
    <source>
        <strain evidence="8">3As</strain>
    </source>
</reference>
<dbReference type="RefSeq" id="WP_013104614.1">
    <property type="nucleotide sequence ID" value="NC_014145.1"/>
</dbReference>
<evidence type="ECO:0000313" key="11">
    <source>
        <dbReference type="Proteomes" id="UP000002372"/>
    </source>
</evidence>
<dbReference type="EMBL" id="JAFKMR010000041">
    <property type="protein sequence ID" value="MBN8745760.1"/>
    <property type="molecule type" value="Genomic_DNA"/>
</dbReference>
<evidence type="ECO:0000256" key="3">
    <source>
        <dbReference type="ARBA" id="ARBA00015084"/>
    </source>
</evidence>
<dbReference type="Gene3D" id="3.60.15.10">
    <property type="entry name" value="Ribonuclease Z/Hydroxyacylglutathione hydrolase-like"/>
    <property type="match status" value="1"/>
</dbReference>
<dbReference type="Pfam" id="PF12706">
    <property type="entry name" value="Lactamase_B_2"/>
    <property type="match status" value="1"/>
</dbReference>
<dbReference type="SUPFAM" id="SSF56281">
    <property type="entry name" value="Metallo-hydrolase/oxidoreductase"/>
    <property type="match status" value="1"/>
</dbReference>
<comment type="similarity">
    <text evidence="2 6">Belongs to the PqqB family.</text>
</comment>
<evidence type="ECO:0000259" key="7">
    <source>
        <dbReference type="Pfam" id="PF12706"/>
    </source>
</evidence>
<reference key="1">
    <citation type="submission" date="2009-07" db="EMBL/GenBank/DDBJ databases">
        <authorList>
            <person name="Genoscope - CEA"/>
        </authorList>
    </citation>
    <scope>NUCLEOTIDE SEQUENCE</scope>
    <source>
        <strain>3As</strain>
    </source>
</reference>
<dbReference type="Proteomes" id="UP000078599">
    <property type="component" value="Unassembled WGS sequence"/>
</dbReference>
<comment type="pathway">
    <text evidence="1 6">Cofactor biosynthesis; pyrroloquinoline quinone biosynthesis.</text>
</comment>
<evidence type="ECO:0000256" key="6">
    <source>
        <dbReference type="HAMAP-Rule" id="MF_00653"/>
    </source>
</evidence>
<reference evidence="10" key="5">
    <citation type="submission" date="2021-02" db="EMBL/GenBank/DDBJ databases">
        <title>Thiocyanate and organic carbon inputs drive convergent selection for specific autotrophic Afipia and Thiobacillus strains within complex microbiomes.</title>
        <authorList>
            <person name="Huddy R.J."/>
            <person name="Sachdeva R."/>
            <person name="Kadzinga F."/>
            <person name="Kantor R.S."/>
            <person name="Harrison S.T.L."/>
            <person name="Banfield J.F."/>
        </authorList>
    </citation>
    <scope>NUCLEOTIDE SEQUENCE</scope>
    <source>
        <strain evidence="10">SCN18_13_7_16_R3_B_64_19</strain>
    </source>
</reference>
<proteinExistence type="inferred from homology"/>
<evidence type="ECO:0000256" key="4">
    <source>
        <dbReference type="ARBA" id="ARBA00022448"/>
    </source>
</evidence>
<evidence type="ECO:0000313" key="9">
    <source>
        <dbReference type="EMBL" id="CQR30179.1"/>
    </source>
</evidence>
<dbReference type="AlphaFoldDB" id="D6CRJ4"/>
<dbReference type="Proteomes" id="UP000002372">
    <property type="component" value="Chromosome"/>
</dbReference>
<dbReference type="KEGG" id="thi:THI_0492"/>
<evidence type="ECO:0000313" key="12">
    <source>
        <dbReference type="Proteomes" id="UP000078599"/>
    </source>
</evidence>